<dbReference type="Gene3D" id="2.60.120.10">
    <property type="entry name" value="Jelly Rolls"/>
    <property type="match status" value="1"/>
</dbReference>
<dbReference type="GO" id="GO:0003700">
    <property type="term" value="F:DNA-binding transcription factor activity"/>
    <property type="evidence" value="ECO:0007669"/>
    <property type="project" value="TreeGrafter"/>
</dbReference>
<gene>
    <name evidence="2" type="ORF">DLM65_15065</name>
</gene>
<dbReference type="CDD" id="cd00038">
    <property type="entry name" value="CAP_ED"/>
    <property type="match status" value="1"/>
</dbReference>
<protein>
    <recommendedName>
        <fullName evidence="1">Cyclic nucleotide-binding domain-containing protein</fullName>
    </recommendedName>
</protein>
<dbReference type="InterPro" id="IPR050397">
    <property type="entry name" value="Env_Response_Regulators"/>
</dbReference>
<name>A0A2W5YXM0_9BACT</name>
<dbReference type="PROSITE" id="PS50042">
    <property type="entry name" value="CNMP_BINDING_3"/>
    <property type="match status" value="1"/>
</dbReference>
<dbReference type="EMBL" id="QHBU01000287">
    <property type="protein sequence ID" value="PZR77699.1"/>
    <property type="molecule type" value="Genomic_DNA"/>
</dbReference>
<dbReference type="PANTHER" id="PTHR24567:SF74">
    <property type="entry name" value="HTH-TYPE TRANSCRIPTIONAL REGULATOR ARCR"/>
    <property type="match status" value="1"/>
</dbReference>
<dbReference type="PROSITE" id="PS00889">
    <property type="entry name" value="CNMP_BINDING_2"/>
    <property type="match status" value="1"/>
</dbReference>
<dbReference type="Pfam" id="PF00027">
    <property type="entry name" value="cNMP_binding"/>
    <property type="match status" value="1"/>
</dbReference>
<accession>A0A2W5YXM0</accession>
<dbReference type="Proteomes" id="UP000248724">
    <property type="component" value="Unassembled WGS sequence"/>
</dbReference>
<dbReference type="PRINTS" id="PR00103">
    <property type="entry name" value="CAMPKINASE"/>
</dbReference>
<organism evidence="2 3">
    <name type="scientific">Candidatus Aeolococcus gillhamiae</name>
    <dbReference type="NCBI Taxonomy" id="3127015"/>
    <lineage>
        <taxon>Bacteria</taxon>
        <taxon>Bacillati</taxon>
        <taxon>Candidatus Dormiibacterota</taxon>
        <taxon>Candidatus Dormibacteria</taxon>
        <taxon>Candidatus Aeolococcales</taxon>
        <taxon>Candidatus Aeolococcaceae</taxon>
        <taxon>Candidatus Aeolococcus</taxon>
    </lineage>
</organism>
<proteinExistence type="predicted"/>
<evidence type="ECO:0000313" key="2">
    <source>
        <dbReference type="EMBL" id="PZR77699.1"/>
    </source>
</evidence>
<feature type="domain" description="Cyclic nucleotide-binding" evidence="1">
    <location>
        <begin position="45"/>
        <end position="143"/>
    </location>
</feature>
<dbReference type="InterPro" id="IPR000595">
    <property type="entry name" value="cNMP-bd_dom"/>
</dbReference>
<dbReference type="SMART" id="SM00100">
    <property type="entry name" value="cNMP"/>
    <property type="match status" value="1"/>
</dbReference>
<comment type="caution">
    <text evidence="2">The sequence shown here is derived from an EMBL/GenBank/DDBJ whole genome shotgun (WGS) entry which is preliminary data.</text>
</comment>
<sequence>MFPMKMRTRKARNNRSEEMMSSTSEWVPVAWRTVDLAAALAGAPLFDGCAEREVASALTEFDDVRFPSGRRIVIEGPRGSDFFVVVTGTAAVLVDGWRVATLGPGDFFGEIAILGDGVRSASVRAEAPLHCLVLPNGKLEQLILDHPQVGINLIRAVIGRFRNVSGRRQPPAAELASA</sequence>
<dbReference type="GO" id="GO:0005829">
    <property type="term" value="C:cytosol"/>
    <property type="evidence" value="ECO:0007669"/>
    <property type="project" value="TreeGrafter"/>
</dbReference>
<evidence type="ECO:0000313" key="3">
    <source>
        <dbReference type="Proteomes" id="UP000248724"/>
    </source>
</evidence>
<dbReference type="SUPFAM" id="SSF51206">
    <property type="entry name" value="cAMP-binding domain-like"/>
    <property type="match status" value="1"/>
</dbReference>
<dbReference type="InterPro" id="IPR018488">
    <property type="entry name" value="cNMP-bd_CS"/>
</dbReference>
<dbReference type="InterPro" id="IPR018490">
    <property type="entry name" value="cNMP-bd_dom_sf"/>
</dbReference>
<dbReference type="AlphaFoldDB" id="A0A2W5YXM0"/>
<evidence type="ECO:0000259" key="1">
    <source>
        <dbReference type="PROSITE" id="PS50042"/>
    </source>
</evidence>
<reference evidence="2 3" key="1">
    <citation type="journal article" date="2017" name="Nature">
        <title>Atmospheric trace gases support primary production in Antarctic desert surface soil.</title>
        <authorList>
            <person name="Ji M."/>
            <person name="Greening C."/>
            <person name="Vanwonterghem I."/>
            <person name="Carere C.R."/>
            <person name="Bay S.K."/>
            <person name="Steen J.A."/>
            <person name="Montgomery K."/>
            <person name="Lines T."/>
            <person name="Beardall J."/>
            <person name="van Dorst J."/>
            <person name="Snape I."/>
            <person name="Stott M.B."/>
            <person name="Hugenholtz P."/>
            <person name="Ferrari B.C."/>
        </authorList>
    </citation>
    <scope>NUCLEOTIDE SEQUENCE [LARGE SCALE GENOMIC DNA]</scope>
    <source>
        <strain evidence="2">RRmetagenome_bin12</strain>
    </source>
</reference>
<dbReference type="InterPro" id="IPR014710">
    <property type="entry name" value="RmlC-like_jellyroll"/>
</dbReference>
<dbReference type="PANTHER" id="PTHR24567">
    <property type="entry name" value="CRP FAMILY TRANSCRIPTIONAL REGULATORY PROTEIN"/>
    <property type="match status" value="1"/>
</dbReference>